<dbReference type="PANTHER" id="PTHR11552">
    <property type="entry name" value="GLUCOSE-METHANOL-CHOLINE GMC OXIDOREDUCTASE"/>
    <property type="match status" value="1"/>
</dbReference>
<evidence type="ECO:0000256" key="1">
    <source>
        <dbReference type="ARBA" id="ARBA00010790"/>
    </source>
</evidence>
<dbReference type="Gene3D" id="3.50.50.60">
    <property type="entry name" value="FAD/NAD(P)-binding domain"/>
    <property type="match status" value="1"/>
</dbReference>
<dbReference type="Proteomes" id="UP000756346">
    <property type="component" value="Unassembled WGS sequence"/>
</dbReference>
<accession>A0A9P8Y3U2</accession>
<dbReference type="PROSITE" id="PS00624">
    <property type="entry name" value="GMC_OXRED_2"/>
    <property type="match status" value="1"/>
</dbReference>
<dbReference type="InterPro" id="IPR007867">
    <property type="entry name" value="GMC_OxRtase_C"/>
</dbReference>
<dbReference type="GO" id="GO:0016614">
    <property type="term" value="F:oxidoreductase activity, acting on CH-OH group of donors"/>
    <property type="evidence" value="ECO:0007669"/>
    <property type="project" value="InterPro"/>
</dbReference>
<feature type="binding site" evidence="2">
    <location>
        <begin position="551"/>
        <end position="552"/>
    </location>
    <ligand>
        <name>FAD</name>
        <dbReference type="ChEBI" id="CHEBI:57692"/>
    </ligand>
</feature>
<proteinExistence type="inferred from homology"/>
<dbReference type="InterPro" id="IPR012132">
    <property type="entry name" value="GMC_OxRdtase"/>
</dbReference>
<dbReference type="AlphaFoldDB" id="A0A9P8Y3U2"/>
<gene>
    <name evidence="4" type="ORF">B0I36DRAFT_363794</name>
</gene>
<evidence type="ECO:0000259" key="3">
    <source>
        <dbReference type="PROSITE" id="PS00624"/>
    </source>
</evidence>
<comment type="caution">
    <text evidence="4">The sequence shown here is derived from an EMBL/GenBank/DDBJ whole genome shotgun (WGS) entry which is preliminary data.</text>
</comment>
<evidence type="ECO:0000313" key="5">
    <source>
        <dbReference type="Proteomes" id="UP000756346"/>
    </source>
</evidence>
<name>A0A9P8Y3U2_9PEZI</name>
<dbReference type="GeneID" id="70188422"/>
<dbReference type="Pfam" id="PF00732">
    <property type="entry name" value="GMC_oxred_N"/>
    <property type="match status" value="1"/>
</dbReference>
<comment type="cofactor">
    <cofactor evidence="2">
        <name>FAD</name>
        <dbReference type="ChEBI" id="CHEBI:57692"/>
    </cofactor>
</comment>
<dbReference type="PANTHER" id="PTHR11552:SF78">
    <property type="entry name" value="GLUCOSE-METHANOL-CHOLINE OXIDOREDUCTASE N-TERMINAL DOMAIN-CONTAINING PROTEIN"/>
    <property type="match status" value="1"/>
</dbReference>
<dbReference type="InterPro" id="IPR036188">
    <property type="entry name" value="FAD/NAD-bd_sf"/>
</dbReference>
<reference evidence="4" key="1">
    <citation type="journal article" date="2021" name="Nat. Commun.">
        <title>Genetic determinants of endophytism in the Arabidopsis root mycobiome.</title>
        <authorList>
            <person name="Mesny F."/>
            <person name="Miyauchi S."/>
            <person name="Thiergart T."/>
            <person name="Pickel B."/>
            <person name="Atanasova L."/>
            <person name="Karlsson M."/>
            <person name="Huettel B."/>
            <person name="Barry K.W."/>
            <person name="Haridas S."/>
            <person name="Chen C."/>
            <person name="Bauer D."/>
            <person name="Andreopoulos W."/>
            <person name="Pangilinan J."/>
            <person name="LaButti K."/>
            <person name="Riley R."/>
            <person name="Lipzen A."/>
            <person name="Clum A."/>
            <person name="Drula E."/>
            <person name="Henrissat B."/>
            <person name="Kohler A."/>
            <person name="Grigoriev I.V."/>
            <person name="Martin F.M."/>
            <person name="Hacquard S."/>
        </authorList>
    </citation>
    <scope>NUCLEOTIDE SEQUENCE</scope>
    <source>
        <strain evidence="4">MPI-CAGE-CH-0230</strain>
    </source>
</reference>
<dbReference type="SUPFAM" id="SSF51905">
    <property type="entry name" value="FAD/NAD(P)-binding domain"/>
    <property type="match status" value="1"/>
</dbReference>
<comment type="similarity">
    <text evidence="1">Belongs to the GMC oxidoreductase family.</text>
</comment>
<organism evidence="4 5">
    <name type="scientific">Microdochium trichocladiopsis</name>
    <dbReference type="NCBI Taxonomy" id="1682393"/>
    <lineage>
        <taxon>Eukaryota</taxon>
        <taxon>Fungi</taxon>
        <taxon>Dikarya</taxon>
        <taxon>Ascomycota</taxon>
        <taxon>Pezizomycotina</taxon>
        <taxon>Sordariomycetes</taxon>
        <taxon>Xylariomycetidae</taxon>
        <taxon>Xylariales</taxon>
        <taxon>Microdochiaceae</taxon>
        <taxon>Microdochium</taxon>
    </lineage>
</organism>
<feature type="domain" description="Glucose-methanol-choline oxidoreductase N-terminal" evidence="3">
    <location>
        <begin position="283"/>
        <end position="297"/>
    </location>
</feature>
<dbReference type="GO" id="GO:0050660">
    <property type="term" value="F:flavin adenine dinucleotide binding"/>
    <property type="evidence" value="ECO:0007669"/>
    <property type="project" value="InterPro"/>
</dbReference>
<sequence>MGLYQRDLPDGLDEFDIIIAGGGSAGCVIAGRVAAADPSLSVLVIEGGRNNYMDPAVMTPAMYLTHLMPDGDSSIFYSTNKSKHLADREVVIPAGGILGGGSSTNFLMYTRAQRSDYDSWNTKGWSTDELIPYLKRLETYHGPGDAEVHGFDGPISVSSGTYRCQKSEDDWLQAAEQVGYPEIRDLQDLKSNNGFQRWLRYVSPQGIRSDAAHGYVHPRLRDGKHPNFHVLVESKVVRVLFDDDKRACGVEYEPNVKFHPLVGEAPHVKKTIRARKQVVVSCGSCSTPSVLERSGLGDAAILKAVGVAVVKNLPGVGADYQDHQTMLYSYSTSLEPMDTLDGFLQQRVPPEELAAHPHRGWNACDIASKLRPADEDVDALGPGFRAVWDRDFKNQPDRPLVLIAVANGYYGQEPVPAGQYVTLVTYTAYPYSRGHVHITGPETTDRADFDVGFLSDEQDIDLKTHAWAYKKGREIMRRTKMHTGEVGSFHPKFPEGSKAAAVLLHRDAANDERKGDTLRRRRGSVASNLEYSPEDDAAIERFVRENVSTTWHSLGTAKMAPREQLGVVDERCSVHGVKGLKVADLSIVPRNVGANTNNTALLIGERVADFVIQDLAIGATP</sequence>
<evidence type="ECO:0000313" key="4">
    <source>
        <dbReference type="EMBL" id="KAH7029223.1"/>
    </source>
</evidence>
<protein>
    <submittedName>
        <fullName evidence="4">GMC oxidoreductase</fullName>
    </submittedName>
</protein>
<dbReference type="Pfam" id="PF05199">
    <property type="entry name" value="GMC_oxred_C"/>
    <property type="match status" value="1"/>
</dbReference>
<evidence type="ECO:0000256" key="2">
    <source>
        <dbReference type="PIRSR" id="PIRSR000137-2"/>
    </source>
</evidence>
<keyword evidence="2" id="KW-0285">Flavoprotein</keyword>
<dbReference type="PROSITE" id="PS51257">
    <property type="entry name" value="PROKAR_LIPOPROTEIN"/>
    <property type="match status" value="1"/>
</dbReference>
<dbReference type="EMBL" id="JAGTJQ010000006">
    <property type="protein sequence ID" value="KAH7029223.1"/>
    <property type="molecule type" value="Genomic_DNA"/>
</dbReference>
<keyword evidence="2" id="KW-0274">FAD</keyword>
<keyword evidence="5" id="KW-1185">Reference proteome</keyword>
<dbReference type="SUPFAM" id="SSF54373">
    <property type="entry name" value="FAD-linked reductases, C-terminal domain"/>
    <property type="match status" value="1"/>
</dbReference>
<dbReference type="RefSeq" id="XP_046011511.1">
    <property type="nucleotide sequence ID" value="XM_046158876.1"/>
</dbReference>
<dbReference type="Gene3D" id="3.30.560.10">
    <property type="entry name" value="Glucose Oxidase, domain 3"/>
    <property type="match status" value="1"/>
</dbReference>
<dbReference type="PIRSF" id="PIRSF000137">
    <property type="entry name" value="Alcohol_oxidase"/>
    <property type="match status" value="1"/>
</dbReference>
<dbReference type="InterPro" id="IPR000172">
    <property type="entry name" value="GMC_OxRdtase_N"/>
</dbReference>
<dbReference type="OrthoDB" id="269227at2759"/>
<feature type="binding site" evidence="2">
    <location>
        <position position="236"/>
    </location>
    <ligand>
        <name>FAD</name>
        <dbReference type="ChEBI" id="CHEBI:57692"/>
    </ligand>
</feature>